<dbReference type="Gene3D" id="3.40.50.1010">
    <property type="entry name" value="5'-nuclease"/>
    <property type="match status" value="1"/>
</dbReference>
<dbReference type="InterPro" id="IPR008918">
    <property type="entry name" value="HhH2"/>
</dbReference>
<evidence type="ECO:0000256" key="6">
    <source>
        <dbReference type="ARBA" id="ARBA00050026"/>
    </source>
</evidence>
<dbReference type="InterPro" id="IPR038969">
    <property type="entry name" value="FEN"/>
</dbReference>
<dbReference type="PANTHER" id="PTHR42646">
    <property type="entry name" value="FLAP ENDONUCLEASE XNI"/>
    <property type="match status" value="1"/>
</dbReference>
<evidence type="ECO:0000256" key="1">
    <source>
        <dbReference type="ARBA" id="ARBA00022722"/>
    </source>
</evidence>
<dbReference type="CDD" id="cd09859">
    <property type="entry name" value="PIN_53EXO"/>
    <property type="match status" value="1"/>
</dbReference>
<keyword evidence="9" id="KW-1185">Reference proteome</keyword>
<evidence type="ECO:0000256" key="3">
    <source>
        <dbReference type="ARBA" id="ARBA00022839"/>
    </source>
</evidence>
<keyword evidence="4" id="KW-0238">DNA-binding</keyword>
<evidence type="ECO:0000259" key="7">
    <source>
        <dbReference type="SMART" id="SM00475"/>
    </source>
</evidence>
<evidence type="ECO:0000256" key="4">
    <source>
        <dbReference type="ARBA" id="ARBA00023125"/>
    </source>
</evidence>
<dbReference type="RefSeq" id="WP_236863386.1">
    <property type="nucleotide sequence ID" value="NZ_BAABAZ010000012.1"/>
</dbReference>
<protein>
    <recommendedName>
        <fullName evidence="6">5'-3' exonuclease</fullName>
    </recommendedName>
</protein>
<dbReference type="InterPro" id="IPR002421">
    <property type="entry name" value="5-3_exonuclease"/>
</dbReference>
<comment type="function">
    <text evidence="5">5'-3' exonuclease acting preferentially on double-stranded DNA.</text>
</comment>
<dbReference type="InterPro" id="IPR029060">
    <property type="entry name" value="PIN-like_dom_sf"/>
</dbReference>
<dbReference type="InterPro" id="IPR036279">
    <property type="entry name" value="5-3_exonuclease_C_sf"/>
</dbReference>
<accession>A0ABP8EPC8</accession>
<proteinExistence type="predicted"/>
<keyword evidence="3 8" id="KW-0269">Exonuclease</keyword>
<evidence type="ECO:0000313" key="9">
    <source>
        <dbReference type="Proteomes" id="UP001501586"/>
    </source>
</evidence>
<dbReference type="InterPro" id="IPR020045">
    <property type="entry name" value="DNA_polI_H3TH"/>
</dbReference>
<dbReference type="CDD" id="cd09898">
    <property type="entry name" value="H3TH_53EXO"/>
    <property type="match status" value="1"/>
</dbReference>
<dbReference type="PANTHER" id="PTHR42646:SF2">
    <property type="entry name" value="5'-3' EXONUCLEASE FAMILY PROTEIN"/>
    <property type="match status" value="1"/>
</dbReference>
<reference evidence="9" key="1">
    <citation type="journal article" date="2019" name="Int. J. Syst. Evol. Microbiol.">
        <title>The Global Catalogue of Microorganisms (GCM) 10K type strain sequencing project: providing services to taxonomists for standard genome sequencing and annotation.</title>
        <authorList>
            <consortium name="The Broad Institute Genomics Platform"/>
            <consortium name="The Broad Institute Genome Sequencing Center for Infectious Disease"/>
            <person name="Wu L."/>
            <person name="Ma J."/>
        </authorList>
    </citation>
    <scope>NUCLEOTIDE SEQUENCE [LARGE SCALE GENOMIC DNA]</scope>
    <source>
        <strain evidence="9">JCM 17458</strain>
    </source>
</reference>
<dbReference type="Gene3D" id="1.10.150.20">
    <property type="entry name" value="5' to 3' exonuclease, C-terminal subdomain"/>
    <property type="match status" value="1"/>
</dbReference>
<dbReference type="Pfam" id="PF02739">
    <property type="entry name" value="5_3_exonuc_N"/>
    <property type="match status" value="1"/>
</dbReference>
<keyword evidence="1" id="KW-0540">Nuclease</keyword>
<dbReference type="SUPFAM" id="SSF88723">
    <property type="entry name" value="PIN domain-like"/>
    <property type="match status" value="1"/>
</dbReference>
<sequence>MNRPLVALDTPTLYYRSYHALPDSITNSAGMPVNAVRGVLDTVAALVTAVGTPRVVAAMDADWRPAFRTAVAPEYKAQRVKDEQAGTEMPEDLAVQLPLLNELLAAAGIPIAEVPGTEADDVIASITAQTSDSVIVVSSDRDLLALLRPDRDVAIMRPRKGGEWETLRLPELQELYGVAEGSQYRQLAALRGDPADGLAGVPGIGEKTAAKLLGGYGTLEDLFAAAGAGAEGHGLSEKRRTALLHARDAVERNHRVMTCLEDLEVADFIAAAGSQADTAQVAALAAEHSVERSAQHLLSALEAVR</sequence>
<dbReference type="SMART" id="SM00475">
    <property type="entry name" value="53EXOc"/>
    <property type="match status" value="1"/>
</dbReference>
<dbReference type="SMART" id="SM00279">
    <property type="entry name" value="HhH2"/>
    <property type="match status" value="1"/>
</dbReference>
<dbReference type="SUPFAM" id="SSF47807">
    <property type="entry name" value="5' to 3' exonuclease, C-terminal subdomain"/>
    <property type="match status" value="1"/>
</dbReference>
<name>A0ABP8EPC8_9MICO</name>
<evidence type="ECO:0000313" key="8">
    <source>
        <dbReference type="EMBL" id="GAA4285553.1"/>
    </source>
</evidence>
<dbReference type="InterPro" id="IPR020046">
    <property type="entry name" value="5-3_exonucl_a-hlix_arch_N"/>
</dbReference>
<feature type="domain" description="5'-3' exonuclease" evidence="7">
    <location>
        <begin position="2"/>
        <end position="275"/>
    </location>
</feature>
<organism evidence="8 9">
    <name type="scientific">Brevibacterium daeguense</name>
    <dbReference type="NCBI Taxonomy" id="909936"/>
    <lineage>
        <taxon>Bacteria</taxon>
        <taxon>Bacillati</taxon>
        <taxon>Actinomycetota</taxon>
        <taxon>Actinomycetes</taxon>
        <taxon>Micrococcales</taxon>
        <taxon>Brevibacteriaceae</taxon>
        <taxon>Brevibacterium</taxon>
    </lineage>
</organism>
<dbReference type="Pfam" id="PF01367">
    <property type="entry name" value="5_3_exonuc"/>
    <property type="match status" value="1"/>
</dbReference>
<evidence type="ECO:0000256" key="5">
    <source>
        <dbReference type="ARBA" id="ARBA00049957"/>
    </source>
</evidence>
<comment type="caution">
    <text evidence="8">The sequence shown here is derived from an EMBL/GenBank/DDBJ whole genome shotgun (WGS) entry which is preliminary data.</text>
</comment>
<evidence type="ECO:0000256" key="2">
    <source>
        <dbReference type="ARBA" id="ARBA00022801"/>
    </source>
</evidence>
<dbReference type="GO" id="GO:0004527">
    <property type="term" value="F:exonuclease activity"/>
    <property type="evidence" value="ECO:0007669"/>
    <property type="project" value="UniProtKB-KW"/>
</dbReference>
<dbReference type="EMBL" id="BAABAZ010000012">
    <property type="protein sequence ID" value="GAA4285553.1"/>
    <property type="molecule type" value="Genomic_DNA"/>
</dbReference>
<dbReference type="Proteomes" id="UP001501586">
    <property type="component" value="Unassembled WGS sequence"/>
</dbReference>
<gene>
    <name evidence="8" type="ORF">GCM10022261_30840</name>
</gene>
<keyword evidence="2" id="KW-0378">Hydrolase</keyword>